<dbReference type="Proteomes" id="UP000178606">
    <property type="component" value="Unassembled WGS sequence"/>
</dbReference>
<dbReference type="EMBL" id="MFKF01000066">
    <property type="protein sequence ID" value="OGG55623.1"/>
    <property type="molecule type" value="Genomic_DNA"/>
</dbReference>
<evidence type="ECO:0000313" key="2">
    <source>
        <dbReference type="Proteomes" id="UP000178606"/>
    </source>
</evidence>
<organism evidence="1 2">
    <name type="scientific">Handelsmanbacteria sp. (strain RIFCSPLOWO2_12_FULL_64_10)</name>
    <dbReference type="NCBI Taxonomy" id="1817868"/>
    <lineage>
        <taxon>Bacteria</taxon>
        <taxon>Candidatus Handelsmaniibacteriota</taxon>
    </lineage>
</organism>
<gene>
    <name evidence="1" type="ORF">A3F84_01740</name>
</gene>
<name>A0A1F6D2G1_HANXR</name>
<sequence length="126" mass="13105">MPKESEVGDREMAGTLPVPDREMVEGLPGALCGIVSVPVCDPSEVGMKVTVTVWLEVMVPIGAASVSWVGVTTNIGLLEVMVPTDSVAVPVLEIVSIRVADESTATLPKESEVGEIEMAGWAETGA</sequence>
<accession>A0A1F6D2G1</accession>
<comment type="caution">
    <text evidence="1">The sequence shown here is derived from an EMBL/GenBank/DDBJ whole genome shotgun (WGS) entry which is preliminary data.</text>
</comment>
<protein>
    <submittedName>
        <fullName evidence="1">Uncharacterized protein</fullName>
    </submittedName>
</protein>
<dbReference type="AlphaFoldDB" id="A0A1F6D2G1"/>
<reference evidence="1 2" key="1">
    <citation type="journal article" date="2016" name="Nat. Commun.">
        <title>Thousands of microbial genomes shed light on interconnected biogeochemical processes in an aquifer system.</title>
        <authorList>
            <person name="Anantharaman K."/>
            <person name="Brown C.T."/>
            <person name="Hug L.A."/>
            <person name="Sharon I."/>
            <person name="Castelle C.J."/>
            <person name="Probst A.J."/>
            <person name="Thomas B.C."/>
            <person name="Singh A."/>
            <person name="Wilkins M.J."/>
            <person name="Karaoz U."/>
            <person name="Brodie E.L."/>
            <person name="Williams K.H."/>
            <person name="Hubbard S.S."/>
            <person name="Banfield J.F."/>
        </authorList>
    </citation>
    <scope>NUCLEOTIDE SEQUENCE [LARGE SCALE GENOMIC DNA]</scope>
    <source>
        <strain evidence="2">RIFCSPLOWO2_12_FULL_64_10</strain>
    </source>
</reference>
<proteinExistence type="predicted"/>
<evidence type="ECO:0000313" key="1">
    <source>
        <dbReference type="EMBL" id="OGG55623.1"/>
    </source>
</evidence>